<dbReference type="GO" id="GO:0005524">
    <property type="term" value="F:ATP binding"/>
    <property type="evidence" value="ECO:0007669"/>
    <property type="project" value="InterPro"/>
</dbReference>
<dbReference type="PANTHER" id="PTHR43462:SF1">
    <property type="entry name" value="ALANYL-TRNA EDITING PROTEIN AARSD1"/>
    <property type="match status" value="1"/>
</dbReference>
<keyword evidence="4" id="KW-0862">Zinc</keyword>
<protein>
    <submittedName>
        <fullName evidence="6">ThrRS/AlaRS common domain-containing protein</fullName>
    </submittedName>
</protein>
<evidence type="ECO:0000256" key="1">
    <source>
        <dbReference type="ARBA" id="ARBA00001947"/>
    </source>
</evidence>
<evidence type="ECO:0000313" key="6">
    <source>
        <dbReference type="EMBL" id="ORE02860.1"/>
    </source>
</evidence>
<dbReference type="Proteomes" id="UP000242414">
    <property type="component" value="Unassembled WGS sequence"/>
</dbReference>
<reference evidence="6" key="1">
    <citation type="journal article" date="2016" name="Proc. Natl. Acad. Sci. U.S.A.">
        <title>Lipid metabolic changes in an early divergent fungus govern the establishment of a mutualistic symbiosis with endobacteria.</title>
        <authorList>
            <person name="Lastovetsky O.A."/>
            <person name="Gaspar M.L."/>
            <person name="Mondo S.J."/>
            <person name="LaButti K.M."/>
            <person name="Sandor L."/>
            <person name="Grigoriev I.V."/>
            <person name="Henry S.A."/>
            <person name="Pawlowska T.E."/>
        </authorList>
    </citation>
    <scope>NUCLEOTIDE SEQUENCE [LARGE SCALE GENOMIC DNA]</scope>
    <source>
        <strain evidence="6">ATCC 52814</strain>
    </source>
</reference>
<organism evidence="6">
    <name type="scientific">Rhizopus microsporus var. microsporus</name>
    <dbReference type="NCBI Taxonomy" id="86635"/>
    <lineage>
        <taxon>Eukaryota</taxon>
        <taxon>Fungi</taxon>
        <taxon>Fungi incertae sedis</taxon>
        <taxon>Mucoromycota</taxon>
        <taxon>Mucoromycotina</taxon>
        <taxon>Mucoromycetes</taxon>
        <taxon>Mucorales</taxon>
        <taxon>Mucorineae</taxon>
        <taxon>Rhizopodaceae</taxon>
        <taxon>Rhizopus</taxon>
    </lineage>
</organism>
<evidence type="ECO:0000256" key="4">
    <source>
        <dbReference type="ARBA" id="ARBA00022833"/>
    </source>
</evidence>
<accession>A0A1X0QSX5</accession>
<evidence type="ECO:0000259" key="5">
    <source>
        <dbReference type="SMART" id="SM00863"/>
    </source>
</evidence>
<dbReference type="InterPro" id="IPR018163">
    <property type="entry name" value="Thr/Ala-tRNA-synth_IIc_edit"/>
</dbReference>
<dbReference type="GO" id="GO:0002196">
    <property type="term" value="F:Ser-tRNA(Ala) deacylase activity"/>
    <property type="evidence" value="ECO:0007669"/>
    <property type="project" value="TreeGrafter"/>
</dbReference>
<feature type="domain" description="Threonyl/alanyl tRNA synthetase SAD" evidence="5">
    <location>
        <begin position="269"/>
        <end position="312"/>
    </location>
</feature>
<dbReference type="Gene3D" id="3.30.980.10">
    <property type="entry name" value="Threonyl-trna Synthetase, Chain A, domain 2"/>
    <property type="match status" value="1"/>
</dbReference>
<dbReference type="Gene3D" id="2.40.30.130">
    <property type="match status" value="1"/>
</dbReference>
<keyword evidence="3" id="KW-0479">Metal-binding</keyword>
<gene>
    <name evidence="6" type="ORF">BCV72DRAFT_280140</name>
</gene>
<name>A0A1X0QSX5_RHIZD</name>
<dbReference type="OrthoDB" id="288942at2759"/>
<dbReference type="AlphaFoldDB" id="A0A1X0QSX5"/>
<dbReference type="GO" id="GO:0004812">
    <property type="term" value="F:aminoacyl-tRNA ligase activity"/>
    <property type="evidence" value="ECO:0007669"/>
    <property type="project" value="InterPro"/>
</dbReference>
<sequence length="497" mass="55657">MSWQKKRPINPRYSTHPVLFKVKNNHSPSQMLLIRRDNIVINLAVVVIQRSQDSLFLFRFFSLLFVMSDNNKHSSAQIPVGLIACQRNTFAQELSTVCIECTDKPNKHGFYEIKLQDTVLFPEGGGQPSDTGFIDSVQVFQVERRGLAHVHLTKVPVEVGKTVNVKVDWGLRWDHVQQHSGQHLLSAVLEREPYNLDTLCWNLGKKYSYVEVPAGKQAVKITPELLNSVEKAVNRLILEDVPVITHVQEHDEDNKPDSLPDDYTGGGVIRTIEIKGLDLNPCCGTHVSRLGQLQSMKLLHTENVRGGNVRIFFLFGQRVLDFLDASYAITRRLTNLLSGPQESFIENVQKIQQQSRDHMKRAKRLLESLAKYTADEVSEALKKNQYAIVYKEEGDMDFLSMVANIIRDRKLIDEHDQKVVILAAGDKKQGGPIIVTGSDSDLVQKTGKIITSTLSGVKGGGKGRWQGRAQSWSEIDKLMAAMAKNQKQAGGAAVADT</sequence>
<dbReference type="VEuPathDB" id="FungiDB:BCV72DRAFT_280140"/>
<evidence type="ECO:0000256" key="3">
    <source>
        <dbReference type="ARBA" id="ARBA00022723"/>
    </source>
</evidence>
<dbReference type="EMBL" id="KV922029">
    <property type="protein sequence ID" value="ORE02860.1"/>
    <property type="molecule type" value="Genomic_DNA"/>
</dbReference>
<dbReference type="PANTHER" id="PTHR43462">
    <property type="entry name" value="ALANYL-TRNA EDITING PROTEIN"/>
    <property type="match status" value="1"/>
</dbReference>
<dbReference type="SUPFAM" id="SSF50447">
    <property type="entry name" value="Translation proteins"/>
    <property type="match status" value="1"/>
</dbReference>
<dbReference type="SUPFAM" id="SSF55186">
    <property type="entry name" value="ThrRS/AlaRS common domain"/>
    <property type="match status" value="1"/>
</dbReference>
<evidence type="ECO:0000256" key="2">
    <source>
        <dbReference type="ARBA" id="ARBA00008429"/>
    </source>
</evidence>
<dbReference type="GO" id="GO:0043039">
    <property type="term" value="P:tRNA aminoacylation"/>
    <property type="evidence" value="ECO:0007669"/>
    <property type="project" value="InterPro"/>
</dbReference>
<dbReference type="SMART" id="SM00863">
    <property type="entry name" value="tRNA_SAD"/>
    <property type="match status" value="1"/>
</dbReference>
<dbReference type="InterPro" id="IPR009000">
    <property type="entry name" value="Transl_B-barrel_sf"/>
</dbReference>
<dbReference type="GO" id="GO:0046872">
    <property type="term" value="F:metal ion binding"/>
    <property type="evidence" value="ECO:0007669"/>
    <property type="project" value="UniProtKB-KW"/>
</dbReference>
<dbReference type="Pfam" id="PF07973">
    <property type="entry name" value="tRNA_SAD"/>
    <property type="match status" value="1"/>
</dbReference>
<dbReference type="InterPro" id="IPR012947">
    <property type="entry name" value="tRNA_SAD"/>
</dbReference>
<comment type="cofactor">
    <cofactor evidence="1">
        <name>Zn(2+)</name>
        <dbReference type="ChEBI" id="CHEBI:29105"/>
    </cofactor>
</comment>
<proteinExistence type="inferred from homology"/>
<dbReference type="InterPro" id="IPR051335">
    <property type="entry name" value="Alanyl-tRNA_Editing_Enzymes"/>
</dbReference>
<comment type="similarity">
    <text evidence="2">Belongs to the class-II aminoacyl-tRNA synthetase family. Alax-L subfamily.</text>
</comment>